<proteinExistence type="predicted"/>
<dbReference type="PANTHER" id="PTHR19446">
    <property type="entry name" value="REVERSE TRANSCRIPTASES"/>
    <property type="match status" value="1"/>
</dbReference>
<evidence type="ECO:0000313" key="1">
    <source>
        <dbReference type="EMBL" id="KAG7525299.1"/>
    </source>
</evidence>
<dbReference type="Proteomes" id="UP000693946">
    <property type="component" value="Linkage Group LG1"/>
</dbReference>
<accession>A0AAV6T7D7</accession>
<gene>
    <name evidence="1" type="ORF">JOB18_025050</name>
</gene>
<comment type="caution">
    <text evidence="1">The sequence shown here is derived from an EMBL/GenBank/DDBJ whole genome shotgun (WGS) entry which is preliminary data.</text>
</comment>
<dbReference type="EMBL" id="JAGKHQ010000001">
    <property type="protein sequence ID" value="KAG7525299.1"/>
    <property type="molecule type" value="Genomic_DNA"/>
</dbReference>
<sequence length="204" mass="22927">MDRHLSDTFRDASRDQDLGHCRSLINPPEPTLNFDEKEPSWKEVQEVVRKARASSAPEPSGVPYKVYKNCPRLLHRLWRIMTVIWRRGMVADQWRFAEGVLIPKEEESKNIDYLLRNSYIDTSVQKGGIPKVPGCLEHTGIVTQLIREARENKGDLAVLWLDLTNAYGSIPHKLHGQAPAGVQAVDIMASTPFPSAISISTAAM</sequence>
<name>A0AAV6T7D7_SOLSE</name>
<evidence type="ECO:0000313" key="2">
    <source>
        <dbReference type="Proteomes" id="UP000693946"/>
    </source>
</evidence>
<dbReference type="AlphaFoldDB" id="A0AAV6T7D7"/>
<keyword evidence="2" id="KW-1185">Reference proteome</keyword>
<evidence type="ECO:0008006" key="3">
    <source>
        <dbReference type="Google" id="ProtNLM"/>
    </source>
</evidence>
<reference evidence="1 2" key="1">
    <citation type="journal article" date="2021" name="Sci. Rep.">
        <title>Chromosome anchoring in Senegalese sole (Solea senegalensis) reveals sex-associated markers and genome rearrangements in flatfish.</title>
        <authorList>
            <person name="Guerrero-Cozar I."/>
            <person name="Gomez-Garrido J."/>
            <person name="Berbel C."/>
            <person name="Martinez-Blanch J.F."/>
            <person name="Alioto T."/>
            <person name="Claros M.G."/>
            <person name="Gagnaire P.A."/>
            <person name="Manchado M."/>
        </authorList>
    </citation>
    <scope>NUCLEOTIDE SEQUENCE [LARGE SCALE GENOMIC DNA]</scope>
    <source>
        <strain evidence="1">Sse05_10M</strain>
    </source>
</reference>
<organism evidence="1 2">
    <name type="scientific">Solea senegalensis</name>
    <name type="common">Senegalese sole</name>
    <dbReference type="NCBI Taxonomy" id="28829"/>
    <lineage>
        <taxon>Eukaryota</taxon>
        <taxon>Metazoa</taxon>
        <taxon>Chordata</taxon>
        <taxon>Craniata</taxon>
        <taxon>Vertebrata</taxon>
        <taxon>Euteleostomi</taxon>
        <taxon>Actinopterygii</taxon>
        <taxon>Neopterygii</taxon>
        <taxon>Teleostei</taxon>
        <taxon>Neoteleostei</taxon>
        <taxon>Acanthomorphata</taxon>
        <taxon>Carangaria</taxon>
        <taxon>Pleuronectiformes</taxon>
        <taxon>Pleuronectoidei</taxon>
        <taxon>Soleidae</taxon>
        <taxon>Solea</taxon>
    </lineage>
</organism>
<protein>
    <recommendedName>
        <fullName evidence="3">Reverse transcriptase</fullName>
    </recommendedName>
</protein>